<keyword evidence="2" id="KW-1185">Reference proteome</keyword>
<accession>A0A931MW42</accession>
<name>A0A931MW42_9BACI</name>
<dbReference type="AlphaFoldDB" id="A0A931MW42"/>
<dbReference type="Proteomes" id="UP000614490">
    <property type="component" value="Unassembled WGS sequence"/>
</dbReference>
<reference evidence="1 2" key="1">
    <citation type="journal article" date="2005" name="Int. J. Syst. Evol. Microbiol.">
        <title>Halobacillus yeomjeoni sp. nov., isolated from a marine solar saltern in Korea.</title>
        <authorList>
            <person name="Yoon J.H."/>
            <person name="Kang S.J."/>
            <person name="Lee C.H."/>
            <person name="Oh H.W."/>
            <person name="Oh T.K."/>
        </authorList>
    </citation>
    <scope>NUCLEOTIDE SEQUENCE [LARGE SCALE GENOMIC DNA]</scope>
    <source>
        <strain evidence="1 2">KCTC 3957</strain>
    </source>
</reference>
<protein>
    <submittedName>
        <fullName evidence="1">DUF2225 domain-containing protein</fullName>
    </submittedName>
</protein>
<evidence type="ECO:0000313" key="2">
    <source>
        <dbReference type="Proteomes" id="UP000614490"/>
    </source>
</evidence>
<proteinExistence type="predicted"/>
<dbReference type="Pfam" id="PF09986">
    <property type="entry name" value="DUF2225"/>
    <property type="match status" value="1"/>
</dbReference>
<sequence>MSEISIPYINPIYKKAVQCPLCNYKYTTSKIRSRYIIPTTIDTDFFTLYKQERYNPTLYHVHVCSKCGYSHTENFSLSFSPQERKDFKKHLVSRWNYKDFGGVRTHEDALKTLKLAVYSARLKNEEASVLAGLYMRIMWIHRYLNNEDQVLRFSSLARDAYREAYLVEPLDRPEWPSYKVLYIIGELERRIGNYREAVKNFSLVLNSRKTKADPHIRSLAEKQWQVTREESKSRR</sequence>
<dbReference type="InterPro" id="IPR018708">
    <property type="entry name" value="DUF2225"/>
</dbReference>
<dbReference type="RefSeq" id="WP_197317642.1">
    <property type="nucleotide sequence ID" value="NZ_JADZSC010000002.1"/>
</dbReference>
<organism evidence="1 2">
    <name type="scientific">Halobacillus yeomjeoni</name>
    <dbReference type="NCBI Taxonomy" id="311194"/>
    <lineage>
        <taxon>Bacteria</taxon>
        <taxon>Bacillati</taxon>
        <taxon>Bacillota</taxon>
        <taxon>Bacilli</taxon>
        <taxon>Bacillales</taxon>
        <taxon>Bacillaceae</taxon>
        <taxon>Halobacillus</taxon>
    </lineage>
</organism>
<dbReference type="EMBL" id="JADZSC010000002">
    <property type="protein sequence ID" value="MBH0231044.1"/>
    <property type="molecule type" value="Genomic_DNA"/>
</dbReference>
<gene>
    <name evidence="1" type="ORF">H0267_12520</name>
</gene>
<evidence type="ECO:0000313" key="1">
    <source>
        <dbReference type="EMBL" id="MBH0231044.1"/>
    </source>
</evidence>
<comment type="caution">
    <text evidence="1">The sequence shown here is derived from an EMBL/GenBank/DDBJ whole genome shotgun (WGS) entry which is preliminary data.</text>
</comment>